<evidence type="ECO:0000256" key="4">
    <source>
        <dbReference type="ARBA" id="ARBA00022692"/>
    </source>
</evidence>
<evidence type="ECO:0000256" key="6">
    <source>
        <dbReference type="ARBA" id="ARBA00023136"/>
    </source>
</evidence>
<keyword evidence="3" id="KW-1003">Cell membrane</keyword>
<protein>
    <recommendedName>
        <fullName evidence="8">ABC3 transporter permease C-terminal domain-containing protein</fullName>
    </recommendedName>
</protein>
<sequence length="382" mass="42754">MQTKVAWLQLKHRPLRLIVALCGIGFAVLLILMQLGFRSALFESAVRFHEKLNYDIALFSPDSVFIVRPQAFSQRRLYQALSLKEVEQVMPINIFPGVWKNPWNHGSRSINTLGFEPEDAIFDNPEFNQLRPLLKARDAMIFDSASRPEFGPVKEAMSHNEVLETEINNRQINIVGLYKMGTSFGLDGSVFMSTDNWHRLFPERSREDIELGLIKLKPGADAKIVRDQLREYLPGDVLVMTKKDFVARETAYWNSATPIGYIFAFGAIMGFVVGAIIVYQILFAGVSEHLSEYATLRAMGYSSTFVSGIVVQQAVLLGALGYIPGVVLVMVLYSVAADATNLPLYLTTDRAIFVFALTMIMCAISALLSVRKVARLDPAEVF</sequence>
<dbReference type="EMBL" id="LSNE01000006">
    <property type="protein sequence ID" value="KXI28452.1"/>
    <property type="molecule type" value="Genomic_DNA"/>
</dbReference>
<dbReference type="PANTHER" id="PTHR43738">
    <property type="entry name" value="ABC TRANSPORTER, MEMBRANE PROTEIN"/>
    <property type="match status" value="1"/>
</dbReference>
<keyword evidence="5 7" id="KW-1133">Transmembrane helix</keyword>
<comment type="caution">
    <text evidence="9">The sequence shown here is derived from an EMBL/GenBank/DDBJ whole genome shotgun (WGS) entry which is preliminary data.</text>
</comment>
<reference evidence="10" key="1">
    <citation type="submission" date="2016-02" db="EMBL/GenBank/DDBJ databases">
        <authorList>
            <person name="Schultz-Johansen M."/>
            <person name="Glaring M.A."/>
            <person name="Bech P.K."/>
            <person name="Stougaard P."/>
        </authorList>
    </citation>
    <scope>NUCLEOTIDE SEQUENCE [LARGE SCALE GENOMIC DNA]</scope>
    <source>
        <strain evidence="10">S66</strain>
    </source>
</reference>
<proteinExistence type="predicted"/>
<feature type="domain" description="ABC3 transporter permease C-terminal" evidence="8">
    <location>
        <begin position="266"/>
        <end position="378"/>
    </location>
</feature>
<dbReference type="NCBIfam" id="TIGR01185">
    <property type="entry name" value="devC"/>
    <property type="match status" value="1"/>
</dbReference>
<evidence type="ECO:0000259" key="8">
    <source>
        <dbReference type="Pfam" id="PF02687"/>
    </source>
</evidence>
<name>A0A135ZZQ7_9ALTE</name>
<dbReference type="Proteomes" id="UP000070299">
    <property type="component" value="Unassembled WGS sequence"/>
</dbReference>
<organism evidence="9 10">
    <name type="scientific">Paraglaciecola hydrolytica</name>
    <dbReference type="NCBI Taxonomy" id="1799789"/>
    <lineage>
        <taxon>Bacteria</taxon>
        <taxon>Pseudomonadati</taxon>
        <taxon>Pseudomonadota</taxon>
        <taxon>Gammaproteobacteria</taxon>
        <taxon>Alteromonadales</taxon>
        <taxon>Alteromonadaceae</taxon>
        <taxon>Paraglaciecola</taxon>
    </lineage>
</organism>
<evidence type="ECO:0000256" key="3">
    <source>
        <dbReference type="ARBA" id="ARBA00022475"/>
    </source>
</evidence>
<keyword evidence="2" id="KW-0813">Transport</keyword>
<evidence type="ECO:0000256" key="2">
    <source>
        <dbReference type="ARBA" id="ARBA00022448"/>
    </source>
</evidence>
<dbReference type="STRING" id="1799789.AX660_15255"/>
<evidence type="ECO:0000256" key="1">
    <source>
        <dbReference type="ARBA" id="ARBA00004651"/>
    </source>
</evidence>
<feature type="transmembrane region" description="Helical" evidence="7">
    <location>
        <begin position="351"/>
        <end position="370"/>
    </location>
</feature>
<evidence type="ECO:0000256" key="5">
    <source>
        <dbReference type="ARBA" id="ARBA00022989"/>
    </source>
</evidence>
<dbReference type="PANTHER" id="PTHR43738:SF1">
    <property type="entry name" value="HEMIN TRANSPORT SYSTEM PERMEASE PROTEIN HRTB-RELATED"/>
    <property type="match status" value="1"/>
</dbReference>
<dbReference type="PIRSF" id="PIRSF031773">
    <property type="entry name" value="DevC"/>
    <property type="match status" value="1"/>
</dbReference>
<feature type="transmembrane region" description="Helical" evidence="7">
    <location>
        <begin position="305"/>
        <end position="331"/>
    </location>
</feature>
<comment type="subcellular location">
    <subcellularLocation>
        <location evidence="1">Cell membrane</location>
        <topology evidence="1">Multi-pass membrane protein</topology>
    </subcellularLocation>
</comment>
<keyword evidence="10" id="KW-1185">Reference proteome</keyword>
<gene>
    <name evidence="9" type="ORF">AX660_15255</name>
</gene>
<feature type="transmembrane region" description="Helical" evidence="7">
    <location>
        <begin position="259"/>
        <end position="284"/>
    </location>
</feature>
<dbReference type="RefSeq" id="WP_157884334.1">
    <property type="nucleotide sequence ID" value="NZ_LSNE01000006.1"/>
</dbReference>
<keyword evidence="4 7" id="KW-0812">Transmembrane</keyword>
<evidence type="ECO:0000313" key="10">
    <source>
        <dbReference type="Proteomes" id="UP000070299"/>
    </source>
</evidence>
<accession>A0A135ZZQ7</accession>
<evidence type="ECO:0000256" key="7">
    <source>
        <dbReference type="SAM" id="Phobius"/>
    </source>
</evidence>
<dbReference type="GO" id="GO:0005886">
    <property type="term" value="C:plasma membrane"/>
    <property type="evidence" value="ECO:0007669"/>
    <property type="project" value="UniProtKB-SubCell"/>
</dbReference>
<evidence type="ECO:0000313" key="9">
    <source>
        <dbReference type="EMBL" id="KXI28452.1"/>
    </source>
</evidence>
<dbReference type="OrthoDB" id="180999at2"/>
<dbReference type="AlphaFoldDB" id="A0A135ZZQ7"/>
<feature type="transmembrane region" description="Helical" evidence="7">
    <location>
        <begin position="17"/>
        <end position="37"/>
    </location>
</feature>
<dbReference type="InterPro" id="IPR003838">
    <property type="entry name" value="ABC3_permease_C"/>
</dbReference>
<dbReference type="InterPro" id="IPR051125">
    <property type="entry name" value="ABC-4/HrtB_transporter"/>
</dbReference>
<dbReference type="Pfam" id="PF02687">
    <property type="entry name" value="FtsX"/>
    <property type="match status" value="1"/>
</dbReference>
<dbReference type="InterPro" id="IPR005891">
    <property type="entry name" value="DevC"/>
</dbReference>
<keyword evidence="6 7" id="KW-0472">Membrane</keyword>